<dbReference type="Pfam" id="PF00481">
    <property type="entry name" value="PP2C"/>
    <property type="match status" value="1"/>
</dbReference>
<feature type="domain" description="PPM-type phosphatase" evidence="5">
    <location>
        <begin position="43"/>
        <end position="356"/>
    </location>
</feature>
<dbReference type="GO" id="GO:0046872">
    <property type="term" value="F:metal ion binding"/>
    <property type="evidence" value="ECO:0007669"/>
    <property type="project" value="UniProtKB-KW"/>
</dbReference>
<dbReference type="PANTHER" id="PTHR47992">
    <property type="entry name" value="PROTEIN PHOSPHATASE"/>
    <property type="match status" value="1"/>
</dbReference>
<name>A0A8H5H1S0_9AGAR</name>
<dbReference type="AlphaFoldDB" id="A0A8H5H1S0"/>
<evidence type="ECO:0000313" key="6">
    <source>
        <dbReference type="EMBL" id="KAF5374835.1"/>
    </source>
</evidence>
<evidence type="ECO:0000256" key="3">
    <source>
        <dbReference type="ARBA" id="ARBA00022912"/>
    </source>
</evidence>
<keyword evidence="2 4" id="KW-0378">Hydrolase</keyword>
<dbReference type="OrthoDB" id="416093at2759"/>
<gene>
    <name evidence="6" type="ORF">D9758_000393</name>
</gene>
<keyword evidence="3 4" id="KW-0904">Protein phosphatase</keyword>
<dbReference type="EMBL" id="JAACJM010000001">
    <property type="protein sequence ID" value="KAF5374835.1"/>
    <property type="molecule type" value="Genomic_DNA"/>
</dbReference>
<dbReference type="PROSITE" id="PS01032">
    <property type="entry name" value="PPM_1"/>
    <property type="match status" value="1"/>
</dbReference>
<dbReference type="InterPro" id="IPR036457">
    <property type="entry name" value="PPM-type-like_dom_sf"/>
</dbReference>
<organism evidence="6 7">
    <name type="scientific">Tetrapyrgos nigripes</name>
    <dbReference type="NCBI Taxonomy" id="182062"/>
    <lineage>
        <taxon>Eukaryota</taxon>
        <taxon>Fungi</taxon>
        <taxon>Dikarya</taxon>
        <taxon>Basidiomycota</taxon>
        <taxon>Agaricomycotina</taxon>
        <taxon>Agaricomycetes</taxon>
        <taxon>Agaricomycetidae</taxon>
        <taxon>Agaricales</taxon>
        <taxon>Marasmiineae</taxon>
        <taxon>Marasmiaceae</taxon>
        <taxon>Tetrapyrgos</taxon>
    </lineage>
</organism>
<dbReference type="SUPFAM" id="SSF81606">
    <property type="entry name" value="PP2C-like"/>
    <property type="match status" value="1"/>
</dbReference>
<protein>
    <recommendedName>
        <fullName evidence="5">PPM-type phosphatase domain-containing protein</fullName>
    </recommendedName>
</protein>
<dbReference type="PROSITE" id="PS51746">
    <property type="entry name" value="PPM_2"/>
    <property type="match status" value="1"/>
</dbReference>
<keyword evidence="7" id="KW-1185">Reference proteome</keyword>
<dbReference type="InterPro" id="IPR001932">
    <property type="entry name" value="PPM-type_phosphatase-like_dom"/>
</dbReference>
<evidence type="ECO:0000259" key="5">
    <source>
        <dbReference type="PROSITE" id="PS51746"/>
    </source>
</evidence>
<dbReference type="Gene3D" id="3.60.40.10">
    <property type="entry name" value="PPM-type phosphatase domain"/>
    <property type="match status" value="1"/>
</dbReference>
<comment type="caution">
    <text evidence="6">The sequence shown here is derived from an EMBL/GenBank/DDBJ whole genome shotgun (WGS) entry which is preliminary data.</text>
</comment>
<accession>A0A8H5H1S0</accession>
<comment type="similarity">
    <text evidence="4">Belongs to the PP2C family.</text>
</comment>
<dbReference type="Proteomes" id="UP000559256">
    <property type="component" value="Unassembled WGS sequence"/>
</dbReference>
<dbReference type="CDD" id="cd00143">
    <property type="entry name" value="PP2Cc"/>
    <property type="match status" value="1"/>
</dbReference>
<evidence type="ECO:0000256" key="2">
    <source>
        <dbReference type="ARBA" id="ARBA00022801"/>
    </source>
</evidence>
<keyword evidence="1" id="KW-0479">Metal-binding</keyword>
<dbReference type="InterPro" id="IPR015655">
    <property type="entry name" value="PP2C"/>
</dbReference>
<proteinExistence type="inferred from homology"/>
<dbReference type="GO" id="GO:0004722">
    <property type="term" value="F:protein serine/threonine phosphatase activity"/>
    <property type="evidence" value="ECO:0007669"/>
    <property type="project" value="InterPro"/>
</dbReference>
<sequence length="388" mass="42886">MALRLVHLFRNSPVQCHYRRYHDYIRFTTPGGIIRLPLNNPKVIGVANSRGNRSHQEDFYAFAALSLDPQELQLSVKKSFGIDWDPAAVGEPFARQAVFVGVYDGHGGSAVSQTLRQELHGTFESVTPSIIPELYLWIKELGGYFRRFKGGALAPWIYPSENSPKFDLEARATAAFFELNLAELQHQWILLQPLDAPAAPFFSAARVALTVAHCGDTRVLLCSTDGGKAFAMTQNHHAEARIEASRLRRLMGSSMITDSFAIRWMGALENTRGLGDLRFAKFGVTPEPEVRTKLLTGDEWAFVVLLSDGVSSILSDDEVVDLARGAPDPKAAANAILSFVEELGGDDNTTAIVVPLSGWGKVTGPDKTKDLREYRRQQAVGSERQKRM</sequence>
<dbReference type="SMART" id="SM00332">
    <property type="entry name" value="PP2Cc"/>
    <property type="match status" value="1"/>
</dbReference>
<evidence type="ECO:0000256" key="4">
    <source>
        <dbReference type="RuleBase" id="RU003465"/>
    </source>
</evidence>
<reference evidence="6 7" key="1">
    <citation type="journal article" date="2020" name="ISME J.">
        <title>Uncovering the hidden diversity of litter-decomposition mechanisms in mushroom-forming fungi.</title>
        <authorList>
            <person name="Floudas D."/>
            <person name="Bentzer J."/>
            <person name="Ahren D."/>
            <person name="Johansson T."/>
            <person name="Persson P."/>
            <person name="Tunlid A."/>
        </authorList>
    </citation>
    <scope>NUCLEOTIDE SEQUENCE [LARGE SCALE GENOMIC DNA]</scope>
    <source>
        <strain evidence="6 7">CBS 291.85</strain>
    </source>
</reference>
<dbReference type="InterPro" id="IPR000222">
    <property type="entry name" value="PP2C_BS"/>
</dbReference>
<evidence type="ECO:0000256" key="1">
    <source>
        <dbReference type="ARBA" id="ARBA00022723"/>
    </source>
</evidence>
<evidence type="ECO:0000313" key="7">
    <source>
        <dbReference type="Proteomes" id="UP000559256"/>
    </source>
</evidence>